<evidence type="ECO:0000256" key="6">
    <source>
        <dbReference type="ARBA" id="ARBA00023136"/>
    </source>
</evidence>
<evidence type="ECO:0000313" key="10">
    <source>
        <dbReference type="Proteomes" id="UP000291562"/>
    </source>
</evidence>
<reference evidence="9 10" key="1">
    <citation type="submission" date="2019-01" db="EMBL/GenBank/DDBJ databases">
        <title>Pseudolysobacter antarctica gen. nov., sp. nov., isolated from Fildes Peninsula, Antarctica.</title>
        <authorList>
            <person name="Wei Z."/>
            <person name="Peng F."/>
        </authorList>
    </citation>
    <scope>NUCLEOTIDE SEQUENCE [LARGE SCALE GENOMIC DNA]</scope>
    <source>
        <strain evidence="9 10">AQ6-296</strain>
    </source>
</reference>
<dbReference type="PANTHER" id="PTHR30026:SF20">
    <property type="entry name" value="OUTER MEMBRANE PROTEIN TOLC"/>
    <property type="match status" value="1"/>
</dbReference>
<feature type="chain" id="PRO_5019546377" evidence="8">
    <location>
        <begin position="26"/>
        <end position="463"/>
    </location>
</feature>
<dbReference type="GO" id="GO:0009279">
    <property type="term" value="C:cell outer membrane"/>
    <property type="evidence" value="ECO:0007669"/>
    <property type="project" value="UniProtKB-SubCell"/>
</dbReference>
<dbReference type="Pfam" id="PF02321">
    <property type="entry name" value="OEP"/>
    <property type="match status" value="2"/>
</dbReference>
<sequence length="463" mass="49197">MFKRLRLPPLTLALLCASLPGFAAAEDLLQVYQIARSADPTLATVEAQKRSVGEGVAQARSALLPQISGSAGILRDDSSQSSTGLSVINGQIGTGLFGSSALTYSRRYVLQANQTLFDFSKLSQLHAAHASADAGESNYTAAEQSLILRVATNYFAVLTAEDALLFAQANEKALARQLDQAEQRFEVGLSAITDVHDARAKHDSAVAGTIDAKNAVDDAREALTEIIAKPIGDLKHLRDNLPMEAPTPSDPEAWVALALKQNPALASGQHTVDAAEYSIQTQRSGHLPTLTASFQRSDIPSWGNGSQFESGSGFSGHTNGLSGDTSLGVSLNIPIFTGGFTSSRVRQAIADRDTAQDQFETQRRTVVHQTRTAYRSVVAGISEVQARKQAVVSAQSALDATRAGFEVGTRTIVDVLLSQQGLLQAQSDYSQARHGFVINGLRLKDSAGSIAPKDLEAVNSLLE</sequence>
<dbReference type="GO" id="GO:0015562">
    <property type="term" value="F:efflux transmembrane transporter activity"/>
    <property type="evidence" value="ECO:0007669"/>
    <property type="project" value="InterPro"/>
</dbReference>
<dbReference type="NCBIfam" id="TIGR01844">
    <property type="entry name" value="type_I_sec_TolC"/>
    <property type="match status" value="1"/>
</dbReference>
<dbReference type="InterPro" id="IPR051906">
    <property type="entry name" value="TolC-like"/>
</dbReference>
<evidence type="ECO:0000256" key="8">
    <source>
        <dbReference type="SAM" id="SignalP"/>
    </source>
</evidence>
<evidence type="ECO:0000313" key="9">
    <source>
        <dbReference type="EMBL" id="QBB69219.1"/>
    </source>
</evidence>
<keyword evidence="10" id="KW-1185">Reference proteome</keyword>
<dbReference type="Gene3D" id="1.20.1600.10">
    <property type="entry name" value="Outer membrane efflux proteins (OEP)"/>
    <property type="match status" value="1"/>
</dbReference>
<accession>A0A411HFH6</accession>
<feature type="signal peptide" evidence="8">
    <location>
        <begin position="1"/>
        <end position="25"/>
    </location>
</feature>
<name>A0A411HFH6_9GAMM</name>
<dbReference type="InterPro" id="IPR003423">
    <property type="entry name" value="OMP_efflux"/>
</dbReference>
<keyword evidence="8" id="KW-0732">Signal</keyword>
<evidence type="ECO:0000256" key="7">
    <source>
        <dbReference type="ARBA" id="ARBA00023237"/>
    </source>
</evidence>
<keyword evidence="7" id="KW-0998">Cell outer membrane</keyword>
<dbReference type="GO" id="GO:1990281">
    <property type="term" value="C:efflux pump complex"/>
    <property type="evidence" value="ECO:0007669"/>
    <property type="project" value="TreeGrafter"/>
</dbReference>
<evidence type="ECO:0000256" key="5">
    <source>
        <dbReference type="ARBA" id="ARBA00022692"/>
    </source>
</evidence>
<keyword evidence="6" id="KW-0472">Membrane</keyword>
<keyword evidence="4" id="KW-1134">Transmembrane beta strand</keyword>
<evidence type="ECO:0000256" key="1">
    <source>
        <dbReference type="ARBA" id="ARBA00004442"/>
    </source>
</evidence>
<evidence type="ECO:0000256" key="3">
    <source>
        <dbReference type="ARBA" id="ARBA00022448"/>
    </source>
</evidence>
<comment type="similarity">
    <text evidence="2">Belongs to the outer membrane factor (OMF) (TC 1.B.17) family.</text>
</comment>
<dbReference type="SUPFAM" id="SSF56954">
    <property type="entry name" value="Outer membrane efflux proteins (OEP)"/>
    <property type="match status" value="1"/>
</dbReference>
<protein>
    <submittedName>
        <fullName evidence="9">Type I secretion protein TolC</fullName>
    </submittedName>
</protein>
<dbReference type="Proteomes" id="UP000291562">
    <property type="component" value="Chromosome"/>
</dbReference>
<dbReference type="RefSeq" id="WP_129831475.1">
    <property type="nucleotide sequence ID" value="NZ_CP035704.1"/>
</dbReference>
<dbReference type="InterPro" id="IPR010130">
    <property type="entry name" value="T1SS_OMP_TolC"/>
</dbReference>
<keyword evidence="3" id="KW-0813">Transport</keyword>
<proteinExistence type="inferred from homology"/>
<dbReference type="EMBL" id="CP035704">
    <property type="protein sequence ID" value="QBB69219.1"/>
    <property type="molecule type" value="Genomic_DNA"/>
</dbReference>
<dbReference type="OrthoDB" id="9813458at2"/>
<comment type="subcellular location">
    <subcellularLocation>
        <location evidence="1">Cell outer membrane</location>
    </subcellularLocation>
</comment>
<dbReference type="KEGG" id="xbc:ELE36_01845"/>
<evidence type="ECO:0000256" key="4">
    <source>
        <dbReference type="ARBA" id="ARBA00022452"/>
    </source>
</evidence>
<dbReference type="GO" id="GO:0015288">
    <property type="term" value="F:porin activity"/>
    <property type="evidence" value="ECO:0007669"/>
    <property type="project" value="TreeGrafter"/>
</dbReference>
<organism evidence="9 10">
    <name type="scientific">Pseudolysobacter antarcticus</name>
    <dbReference type="NCBI Taxonomy" id="2511995"/>
    <lineage>
        <taxon>Bacteria</taxon>
        <taxon>Pseudomonadati</taxon>
        <taxon>Pseudomonadota</taxon>
        <taxon>Gammaproteobacteria</taxon>
        <taxon>Lysobacterales</taxon>
        <taxon>Rhodanobacteraceae</taxon>
        <taxon>Pseudolysobacter</taxon>
    </lineage>
</organism>
<evidence type="ECO:0000256" key="2">
    <source>
        <dbReference type="ARBA" id="ARBA00007613"/>
    </source>
</evidence>
<gene>
    <name evidence="9" type="ORF">ELE36_01845</name>
</gene>
<dbReference type="AlphaFoldDB" id="A0A411HFH6"/>
<dbReference type="PANTHER" id="PTHR30026">
    <property type="entry name" value="OUTER MEMBRANE PROTEIN TOLC"/>
    <property type="match status" value="1"/>
</dbReference>
<keyword evidence="5" id="KW-0812">Transmembrane</keyword>